<evidence type="ECO:0008006" key="4">
    <source>
        <dbReference type="Google" id="ProtNLM"/>
    </source>
</evidence>
<feature type="transmembrane region" description="Helical" evidence="1">
    <location>
        <begin position="107"/>
        <end position="125"/>
    </location>
</feature>
<organism evidence="2 3">
    <name type="scientific">Flexivirga caeni</name>
    <dbReference type="NCBI Taxonomy" id="2294115"/>
    <lineage>
        <taxon>Bacteria</taxon>
        <taxon>Bacillati</taxon>
        <taxon>Actinomycetota</taxon>
        <taxon>Actinomycetes</taxon>
        <taxon>Micrococcales</taxon>
        <taxon>Dermacoccaceae</taxon>
        <taxon>Flexivirga</taxon>
    </lineage>
</organism>
<gene>
    <name evidence="2" type="ORF">EFY87_06785</name>
</gene>
<dbReference type="EMBL" id="RJJQ01000004">
    <property type="protein sequence ID" value="RNI23963.1"/>
    <property type="molecule type" value="Genomic_DNA"/>
</dbReference>
<evidence type="ECO:0000313" key="2">
    <source>
        <dbReference type="EMBL" id="RNI23963.1"/>
    </source>
</evidence>
<dbReference type="RefSeq" id="WP_123270704.1">
    <property type="nucleotide sequence ID" value="NZ_RJJQ01000004.1"/>
</dbReference>
<dbReference type="OrthoDB" id="3851286at2"/>
<feature type="transmembrane region" description="Helical" evidence="1">
    <location>
        <begin position="69"/>
        <end position="87"/>
    </location>
</feature>
<evidence type="ECO:0000256" key="1">
    <source>
        <dbReference type="SAM" id="Phobius"/>
    </source>
</evidence>
<comment type="caution">
    <text evidence="2">The sequence shown here is derived from an EMBL/GenBank/DDBJ whole genome shotgun (WGS) entry which is preliminary data.</text>
</comment>
<dbReference type="Proteomes" id="UP000271678">
    <property type="component" value="Unassembled WGS sequence"/>
</dbReference>
<keyword evidence="1" id="KW-0812">Transmembrane</keyword>
<keyword evidence="3" id="KW-1185">Reference proteome</keyword>
<dbReference type="AlphaFoldDB" id="A0A3M9MGE5"/>
<keyword evidence="1" id="KW-0472">Membrane</keyword>
<reference evidence="2 3" key="1">
    <citation type="submission" date="2018-11" db="EMBL/GenBank/DDBJ databases">
        <title>Draft genome of Simplicispira Flexivirga sp. BO-16.</title>
        <authorList>
            <person name="Im W.T."/>
        </authorList>
    </citation>
    <scope>NUCLEOTIDE SEQUENCE [LARGE SCALE GENOMIC DNA]</scope>
    <source>
        <strain evidence="2 3">BO-16</strain>
    </source>
</reference>
<evidence type="ECO:0000313" key="3">
    <source>
        <dbReference type="Proteomes" id="UP000271678"/>
    </source>
</evidence>
<keyword evidence="1" id="KW-1133">Transmembrane helix</keyword>
<protein>
    <recommendedName>
        <fullName evidence="4">Copper resistance protein D domain-containing protein</fullName>
    </recommendedName>
</protein>
<accession>A0A3M9MGE5</accession>
<name>A0A3M9MGE5_9MICO</name>
<sequence length="146" mass="15689">MVVSVPTTFAKLTIDDWLDTVLTQVHILGAVVWLGGYNQVVLLPQIERALRDGDRITVRHAVPTHFPKVALVEAVLGFAVLCIVPFLTGSARKESGSGAAAPFDGRILFVGLVLVATMLASFWATGQLARARTRRPHLAPVPDPAD</sequence>
<proteinExistence type="predicted"/>